<dbReference type="GO" id="GO:0016020">
    <property type="term" value="C:membrane"/>
    <property type="evidence" value="ECO:0007669"/>
    <property type="project" value="UniProtKB-SubCell"/>
</dbReference>
<dbReference type="Proteomes" id="UP000317093">
    <property type="component" value="Chromosome"/>
</dbReference>
<sequence length="419" mass="44467">MLTLFICTIVFLSTLGNALTSPVLAPFFLHPDIVPTFLPGASPASKAFLLGLVMSLGRFAEFLGSPVVGQLSDRYGRRALTVVTLIANAGGQGVTAFGVGQRSLGWILGGQFVVGFFSVLLVLVMAEFAGRWRGPDRTQRFGLVYLSMSLAYVVGPYVGGMLADGVWTGAQDYALPYIVAAIVNLLVAPLVVCLFPSHSATSPPRPFRLLEHLTEMRTVFTMAGVGWLLVINFVLYLGIDFVFQFNPVYFVQKWHFSSGKTGELMAITSVAMVLTQAVAVRPLADRFSNARLTRASAFGLSLMLVWLVVPEGAEVLFVILPAIGFTMALATTNMSALISHAVSDEVQGRVLGVFHSVRVLGSALLCFVGGALASLSPQLPILVGATAAALAAILLGVYVPGGRRGAADHETDESRLGTG</sequence>
<dbReference type="Gene3D" id="1.20.1250.20">
    <property type="entry name" value="MFS general substrate transporter like domains"/>
    <property type="match status" value="1"/>
</dbReference>
<keyword evidence="4 6" id="KW-1133">Transmembrane helix</keyword>
<dbReference type="OrthoDB" id="9793283at2"/>
<feature type="transmembrane region" description="Helical" evidence="6">
    <location>
        <begin position="263"/>
        <end position="280"/>
    </location>
</feature>
<dbReference type="PANTHER" id="PTHR23504">
    <property type="entry name" value="MAJOR FACILITATOR SUPERFAMILY DOMAIN-CONTAINING PROTEIN 10"/>
    <property type="match status" value="1"/>
</dbReference>
<feature type="transmembrane region" description="Helical" evidence="6">
    <location>
        <begin position="292"/>
        <end position="309"/>
    </location>
</feature>
<dbReference type="SUPFAM" id="SSF103473">
    <property type="entry name" value="MFS general substrate transporter"/>
    <property type="match status" value="1"/>
</dbReference>
<evidence type="ECO:0000256" key="4">
    <source>
        <dbReference type="ARBA" id="ARBA00022989"/>
    </source>
</evidence>
<dbReference type="AlphaFoldDB" id="A0A518B1D4"/>
<reference evidence="8 9" key="1">
    <citation type="submission" date="2019-02" db="EMBL/GenBank/DDBJ databases">
        <title>Deep-cultivation of Planctomycetes and their phenomic and genomic characterization uncovers novel biology.</title>
        <authorList>
            <person name="Wiegand S."/>
            <person name="Jogler M."/>
            <person name="Boedeker C."/>
            <person name="Pinto D."/>
            <person name="Vollmers J."/>
            <person name="Rivas-Marin E."/>
            <person name="Kohn T."/>
            <person name="Peeters S.H."/>
            <person name="Heuer A."/>
            <person name="Rast P."/>
            <person name="Oberbeckmann S."/>
            <person name="Bunk B."/>
            <person name="Jeske O."/>
            <person name="Meyerdierks A."/>
            <person name="Storesund J.E."/>
            <person name="Kallscheuer N."/>
            <person name="Luecker S."/>
            <person name="Lage O.M."/>
            <person name="Pohl T."/>
            <person name="Merkel B.J."/>
            <person name="Hornburger P."/>
            <person name="Mueller R.-W."/>
            <person name="Bruemmer F."/>
            <person name="Labrenz M."/>
            <person name="Spormann A.M."/>
            <person name="Op den Camp H."/>
            <person name="Overmann J."/>
            <person name="Amann R."/>
            <person name="Jetten M.S.M."/>
            <person name="Mascher T."/>
            <person name="Medema M.H."/>
            <person name="Devos D.P."/>
            <person name="Kaster A.-K."/>
            <person name="Ovreas L."/>
            <person name="Rohde M."/>
            <person name="Galperin M.Y."/>
            <person name="Jogler C."/>
        </authorList>
    </citation>
    <scope>NUCLEOTIDE SEQUENCE [LARGE SCALE GENOMIC DNA]</scope>
    <source>
        <strain evidence="8 9">Pan216</strain>
    </source>
</reference>
<gene>
    <name evidence="8" type="primary">tetA_2</name>
    <name evidence="8" type="ORF">Pan216_16510</name>
</gene>
<keyword evidence="2" id="KW-0813">Transport</keyword>
<dbReference type="InterPro" id="IPR005829">
    <property type="entry name" value="Sugar_transporter_CS"/>
</dbReference>
<organism evidence="8 9">
    <name type="scientific">Kolteria novifilia</name>
    <dbReference type="NCBI Taxonomy" id="2527975"/>
    <lineage>
        <taxon>Bacteria</taxon>
        <taxon>Pseudomonadati</taxon>
        <taxon>Planctomycetota</taxon>
        <taxon>Planctomycetia</taxon>
        <taxon>Kolteriales</taxon>
        <taxon>Kolteriaceae</taxon>
        <taxon>Kolteria</taxon>
    </lineage>
</organism>
<evidence type="ECO:0000259" key="7">
    <source>
        <dbReference type="PROSITE" id="PS50850"/>
    </source>
</evidence>
<comment type="subcellular location">
    <subcellularLocation>
        <location evidence="1">Membrane</location>
        <topology evidence="1">Multi-pass membrane protein</topology>
    </subcellularLocation>
</comment>
<feature type="transmembrane region" description="Helical" evidence="6">
    <location>
        <begin position="218"/>
        <end position="243"/>
    </location>
</feature>
<evidence type="ECO:0000256" key="3">
    <source>
        <dbReference type="ARBA" id="ARBA00022692"/>
    </source>
</evidence>
<dbReference type="InterPro" id="IPR020846">
    <property type="entry name" value="MFS_dom"/>
</dbReference>
<dbReference type="InterPro" id="IPR011701">
    <property type="entry name" value="MFS"/>
</dbReference>
<protein>
    <submittedName>
        <fullName evidence="8">Tetracycline resistance protein, class C</fullName>
    </submittedName>
</protein>
<dbReference type="EMBL" id="CP036279">
    <property type="protein sequence ID" value="QDU60799.1"/>
    <property type="molecule type" value="Genomic_DNA"/>
</dbReference>
<feature type="transmembrane region" description="Helical" evidence="6">
    <location>
        <begin position="350"/>
        <end position="373"/>
    </location>
</feature>
<dbReference type="PROSITE" id="PS50850">
    <property type="entry name" value="MFS"/>
    <property type="match status" value="1"/>
</dbReference>
<evidence type="ECO:0000313" key="8">
    <source>
        <dbReference type="EMBL" id="QDU60799.1"/>
    </source>
</evidence>
<evidence type="ECO:0000256" key="2">
    <source>
        <dbReference type="ARBA" id="ARBA00022448"/>
    </source>
</evidence>
<evidence type="ECO:0000313" key="9">
    <source>
        <dbReference type="Proteomes" id="UP000317093"/>
    </source>
</evidence>
<feature type="transmembrane region" description="Helical" evidence="6">
    <location>
        <begin position="315"/>
        <end position="338"/>
    </location>
</feature>
<feature type="transmembrane region" description="Helical" evidence="6">
    <location>
        <begin position="379"/>
        <end position="399"/>
    </location>
</feature>
<feature type="transmembrane region" description="Helical" evidence="6">
    <location>
        <begin position="141"/>
        <end position="162"/>
    </location>
</feature>
<feature type="transmembrane region" description="Helical" evidence="6">
    <location>
        <begin position="47"/>
        <end position="68"/>
    </location>
</feature>
<feature type="domain" description="Major facilitator superfamily (MFS) profile" evidence="7">
    <location>
        <begin position="6"/>
        <end position="403"/>
    </location>
</feature>
<evidence type="ECO:0000256" key="6">
    <source>
        <dbReference type="SAM" id="Phobius"/>
    </source>
</evidence>
<dbReference type="InterPro" id="IPR036259">
    <property type="entry name" value="MFS_trans_sf"/>
</dbReference>
<evidence type="ECO:0000256" key="1">
    <source>
        <dbReference type="ARBA" id="ARBA00004141"/>
    </source>
</evidence>
<keyword evidence="9" id="KW-1185">Reference proteome</keyword>
<keyword evidence="3 6" id="KW-0812">Transmembrane</keyword>
<keyword evidence="5 6" id="KW-0472">Membrane</keyword>
<dbReference type="PROSITE" id="PS00216">
    <property type="entry name" value="SUGAR_TRANSPORT_1"/>
    <property type="match status" value="1"/>
</dbReference>
<feature type="transmembrane region" description="Helical" evidence="6">
    <location>
        <begin position="80"/>
        <end position="100"/>
    </location>
</feature>
<proteinExistence type="predicted"/>
<dbReference type="Pfam" id="PF07690">
    <property type="entry name" value="MFS_1"/>
    <property type="match status" value="2"/>
</dbReference>
<dbReference type="GO" id="GO:0022857">
    <property type="term" value="F:transmembrane transporter activity"/>
    <property type="evidence" value="ECO:0007669"/>
    <property type="project" value="InterPro"/>
</dbReference>
<feature type="transmembrane region" description="Helical" evidence="6">
    <location>
        <begin position="174"/>
        <end position="197"/>
    </location>
</feature>
<evidence type="ECO:0000256" key="5">
    <source>
        <dbReference type="ARBA" id="ARBA00023136"/>
    </source>
</evidence>
<accession>A0A518B1D4</accession>
<name>A0A518B1D4_9BACT</name>
<dbReference type="KEGG" id="knv:Pan216_16510"/>
<dbReference type="PANTHER" id="PTHR23504:SF15">
    <property type="entry name" value="MAJOR FACILITATOR SUPERFAMILY (MFS) PROFILE DOMAIN-CONTAINING PROTEIN"/>
    <property type="match status" value="1"/>
</dbReference>
<dbReference type="RefSeq" id="WP_145257200.1">
    <property type="nucleotide sequence ID" value="NZ_CP036279.1"/>
</dbReference>
<feature type="transmembrane region" description="Helical" evidence="6">
    <location>
        <begin position="106"/>
        <end position="129"/>
    </location>
</feature>